<dbReference type="Proteomes" id="UP000309174">
    <property type="component" value="Unassembled WGS sequence"/>
</dbReference>
<dbReference type="OrthoDB" id="9816502at2"/>
<organism evidence="1 2">
    <name type="scientific">Actinomadura soli</name>
    <dbReference type="NCBI Taxonomy" id="2508997"/>
    <lineage>
        <taxon>Bacteria</taxon>
        <taxon>Bacillati</taxon>
        <taxon>Actinomycetota</taxon>
        <taxon>Actinomycetes</taxon>
        <taxon>Streptosporangiales</taxon>
        <taxon>Thermomonosporaceae</taxon>
        <taxon>Actinomadura</taxon>
    </lineage>
</organism>
<evidence type="ECO:0000313" key="1">
    <source>
        <dbReference type="EMBL" id="TMR06737.1"/>
    </source>
</evidence>
<gene>
    <name evidence="1" type="ORF">ETD83_03470</name>
</gene>
<dbReference type="InterPro" id="IPR015943">
    <property type="entry name" value="WD40/YVTN_repeat-like_dom_sf"/>
</dbReference>
<dbReference type="SUPFAM" id="SSF63829">
    <property type="entry name" value="Calcium-dependent phosphotriesterase"/>
    <property type="match status" value="1"/>
</dbReference>
<name>A0A5C4JIV4_9ACTN</name>
<dbReference type="AlphaFoldDB" id="A0A5C4JIV4"/>
<proteinExistence type="predicted"/>
<accession>A0A5C4JIV4</accession>
<evidence type="ECO:0000313" key="2">
    <source>
        <dbReference type="Proteomes" id="UP000309174"/>
    </source>
</evidence>
<dbReference type="Gene3D" id="2.130.10.10">
    <property type="entry name" value="YVTN repeat-like/Quinoprotein amine dehydrogenase"/>
    <property type="match status" value="1"/>
</dbReference>
<keyword evidence="2" id="KW-1185">Reference proteome</keyword>
<dbReference type="EMBL" id="VCKW01000010">
    <property type="protein sequence ID" value="TMR06737.1"/>
    <property type="molecule type" value="Genomic_DNA"/>
</dbReference>
<dbReference type="RefSeq" id="WP_138643569.1">
    <property type="nucleotide sequence ID" value="NZ_VCKW01000010.1"/>
</dbReference>
<protein>
    <submittedName>
        <fullName evidence="1">Uncharacterized protein</fullName>
    </submittedName>
</protein>
<comment type="caution">
    <text evidence="1">The sequence shown here is derived from an EMBL/GenBank/DDBJ whole genome shotgun (WGS) entry which is preliminary data.</text>
</comment>
<dbReference type="SUPFAM" id="SSF89372">
    <property type="entry name" value="Fucose-specific lectin"/>
    <property type="match status" value="1"/>
</dbReference>
<reference evidence="1 2" key="1">
    <citation type="submission" date="2019-05" db="EMBL/GenBank/DDBJ databases">
        <title>Draft genome sequence of Actinomadura sp. 14C53.</title>
        <authorList>
            <person name="Saricaoglu S."/>
            <person name="Isik K."/>
        </authorList>
    </citation>
    <scope>NUCLEOTIDE SEQUENCE [LARGE SCALE GENOMIC DNA]</scope>
    <source>
        <strain evidence="1 2">14C53</strain>
    </source>
</reference>
<sequence length="730" mass="76105">MAPVRWTDLGGLGEVTWARAAGDAALIAAGTSSGHLYLRRREGAGWRWEHAGRAPGAVGVLGVALLPAAGGSGAVAPAVLVRDCKGDSRAWLRSAGAGRRPWIRLGGPDPDLEKFNMSDIVSATTRHGTDVRHTLVTTSAAGRPWARHDAGPGASWLRVPTDADWIGVELAMTLASVAAGAEPQPHLFALTIDRESFVDQALRVAVLEGSLWTWIDPGIPPDAGFVQSLSAAGFRDADGRLQACAAVVGGDDNAMVLTGSGRDWRWTDLGQAPGPDLIRTAVVVDPGADPRPGAEPVVVASAFSDHIWTRTLTGSWTDLGAAPREAAVDPAAALDLTAAAGRRRVWTAGVSSDSGLWSFESDDTGVRWEEHGRPGSLASLVGAYTDALDIHDKRRVVVHAIDANGALWSCDRWGSPGAGLSDSRGFWTRHGLPPSGAVCAQGAGVFNIDTGFVAPAWVFVVDGDGRLWAMRGARGGWAWIAHGAPPGKSIVTAAAPFPADLTGGQPTVFALADDGRIWMHPAGMGGLPWIDCGGPQGQLISRFVGAAAPIGLAGLLPAAVVITKDGNLWIADSAESGGGSFKWNLLGTPDPAETLIAGIGVHVVTAPADSDALDIVVLGAPSGHVWRLRWARGRPLSWTRHGRPADARLRGGLGTMPDPADPAGCLIAVIGNDQQVWVTRSTAPGTWTRWDPHPDTTTIIAGQAETLLNLPCAVVLDGERRLRIATPQNG</sequence>